<accession>A0ABQ3Z5R8</accession>
<evidence type="ECO:0000256" key="1">
    <source>
        <dbReference type="SAM" id="MobiDB-lite"/>
    </source>
</evidence>
<dbReference type="EMBL" id="BOML01000052">
    <property type="protein sequence ID" value="GIE05136.1"/>
    <property type="molecule type" value="Genomic_DNA"/>
</dbReference>
<evidence type="ECO:0000256" key="2">
    <source>
        <dbReference type="SAM" id="SignalP"/>
    </source>
</evidence>
<dbReference type="Proteomes" id="UP000637628">
    <property type="component" value="Unassembled WGS sequence"/>
</dbReference>
<evidence type="ECO:0000313" key="4">
    <source>
        <dbReference type="Proteomes" id="UP000637628"/>
    </source>
</evidence>
<gene>
    <name evidence="3" type="ORF">Adu01nite_64860</name>
</gene>
<sequence length="88" mass="8764">MLGSLAALVAAAALGGAPIALAAPTEPAPTDVTSAWNSSAHDGATITWSETGDVRNRVDIVAADGTTIGQNPQFTEAGQPNEVPLQPA</sequence>
<feature type="chain" id="PRO_5046891328" evidence="2">
    <location>
        <begin position="23"/>
        <end position="88"/>
    </location>
</feature>
<organism evidence="3 4">
    <name type="scientific">Paractinoplanes durhamensis</name>
    <dbReference type="NCBI Taxonomy" id="113563"/>
    <lineage>
        <taxon>Bacteria</taxon>
        <taxon>Bacillati</taxon>
        <taxon>Actinomycetota</taxon>
        <taxon>Actinomycetes</taxon>
        <taxon>Micromonosporales</taxon>
        <taxon>Micromonosporaceae</taxon>
        <taxon>Paractinoplanes</taxon>
    </lineage>
</organism>
<proteinExistence type="predicted"/>
<keyword evidence="4" id="KW-1185">Reference proteome</keyword>
<evidence type="ECO:0000313" key="3">
    <source>
        <dbReference type="EMBL" id="GIE05136.1"/>
    </source>
</evidence>
<protein>
    <submittedName>
        <fullName evidence="3">Uncharacterized protein</fullName>
    </submittedName>
</protein>
<feature type="region of interest" description="Disordered" evidence="1">
    <location>
        <begin position="68"/>
        <end position="88"/>
    </location>
</feature>
<feature type="compositionally biased region" description="Polar residues" evidence="1">
    <location>
        <begin position="68"/>
        <end position="78"/>
    </location>
</feature>
<feature type="signal peptide" evidence="2">
    <location>
        <begin position="1"/>
        <end position="22"/>
    </location>
</feature>
<name>A0ABQ3Z5R8_9ACTN</name>
<reference evidence="3 4" key="1">
    <citation type="submission" date="2021-01" db="EMBL/GenBank/DDBJ databases">
        <title>Whole genome shotgun sequence of Actinoplanes durhamensis NBRC 14914.</title>
        <authorList>
            <person name="Komaki H."/>
            <person name="Tamura T."/>
        </authorList>
    </citation>
    <scope>NUCLEOTIDE SEQUENCE [LARGE SCALE GENOMIC DNA]</scope>
    <source>
        <strain evidence="3 4">NBRC 14914</strain>
    </source>
</reference>
<comment type="caution">
    <text evidence="3">The sequence shown here is derived from an EMBL/GenBank/DDBJ whole genome shotgun (WGS) entry which is preliminary data.</text>
</comment>
<dbReference type="RefSeq" id="WP_203732521.1">
    <property type="nucleotide sequence ID" value="NZ_BAAATX010000012.1"/>
</dbReference>
<keyword evidence="2" id="KW-0732">Signal</keyword>